<keyword evidence="6" id="KW-1185">Reference proteome</keyword>
<dbReference type="KEGG" id="scas:SACC_01650"/>
<evidence type="ECO:0000313" key="6">
    <source>
        <dbReference type="Proteomes" id="UP001319921"/>
    </source>
</evidence>
<dbReference type="GeneID" id="68864884"/>
<evidence type="ECO:0008006" key="7">
    <source>
        <dbReference type="Google" id="ProtNLM"/>
    </source>
</evidence>
<sequence length="280" mass="31722">MRRIPSRIAILTDFGTDDNYNGVMEGVIKKINPEVQTIYISGNVKNFNIYAGAYLLYTSFKYFPRDTIFLVVIDPGVGTTRRPIIIKTKNYIFIGPDNGVLYPAAANDGIEKVIEINNNKLYLSKNISNTFHGRDIFAVAAALISIGVEIDIFGQQISHEEIIKIKFDYNISERRICGKILYIDHFGNVATSIPANIIINNRIKYNQIITFTINNRIKYNARVVKTFGYGNENELILYSNGYFFVEIGINKGSAKDKLNVKEGDEICLEDYTQVDFSHSI</sequence>
<dbReference type="SUPFAM" id="SSF101852">
    <property type="entry name" value="Bacterial fluorinating enzyme, C-terminal domain"/>
    <property type="match status" value="1"/>
</dbReference>
<dbReference type="RefSeq" id="WP_229571175.1">
    <property type="nucleotide sequence ID" value="NZ_AP025226.1"/>
</dbReference>
<accession>A0AAQ4CMW7</accession>
<gene>
    <name evidence="5" type="ORF">SACC_01650</name>
</gene>
<dbReference type="InterPro" id="IPR023227">
    <property type="entry name" value="SAM_OH_AdoTrfase_C_sf"/>
</dbReference>
<evidence type="ECO:0000259" key="3">
    <source>
        <dbReference type="Pfam" id="PF01887"/>
    </source>
</evidence>
<protein>
    <recommendedName>
        <fullName evidence="7">SAM-dependent chlorinase/fluorinase</fullName>
    </recommendedName>
</protein>
<organism evidence="5 6">
    <name type="scientific">Saccharolobus caldissimus</name>
    <dbReference type="NCBI Taxonomy" id="1702097"/>
    <lineage>
        <taxon>Archaea</taxon>
        <taxon>Thermoproteota</taxon>
        <taxon>Thermoprotei</taxon>
        <taxon>Sulfolobales</taxon>
        <taxon>Sulfolobaceae</taxon>
        <taxon>Saccharolobus</taxon>
    </lineage>
</organism>
<evidence type="ECO:0000256" key="2">
    <source>
        <dbReference type="ARBA" id="ARBA00024035"/>
    </source>
</evidence>
<feature type="domain" description="S-adenosyl-l-methionine hydroxide adenosyltransferase N-terminal" evidence="3">
    <location>
        <begin position="8"/>
        <end position="152"/>
    </location>
</feature>
<evidence type="ECO:0000313" key="5">
    <source>
        <dbReference type="EMBL" id="BDB97148.1"/>
    </source>
</evidence>
<dbReference type="Proteomes" id="UP001319921">
    <property type="component" value="Chromosome"/>
</dbReference>
<dbReference type="AlphaFoldDB" id="A0AAQ4CMW7"/>
<dbReference type="PANTHER" id="PTHR35092:SF1">
    <property type="entry name" value="CHLORINASE MJ1651"/>
    <property type="match status" value="1"/>
</dbReference>
<dbReference type="InterPro" id="IPR046470">
    <property type="entry name" value="SAM_HAT_C"/>
</dbReference>
<dbReference type="EMBL" id="AP025226">
    <property type="protein sequence ID" value="BDB97148.1"/>
    <property type="molecule type" value="Genomic_DNA"/>
</dbReference>
<name>A0AAQ4CMW7_9CREN</name>
<dbReference type="Pfam" id="PF01887">
    <property type="entry name" value="SAM_HAT_N"/>
    <property type="match status" value="1"/>
</dbReference>
<dbReference type="SUPFAM" id="SSF102522">
    <property type="entry name" value="Bacterial fluorinating enzyme, N-terminal domain"/>
    <property type="match status" value="1"/>
</dbReference>
<comment type="similarity">
    <text evidence="2">Belongs to the SAM hydrolase / SAM-dependent halogenase family.</text>
</comment>
<keyword evidence="1" id="KW-0949">S-adenosyl-L-methionine</keyword>
<proteinExistence type="inferred from homology"/>
<feature type="domain" description="S-adenosyl-l-methionine hydroxide adenosyltransferase C-terminal" evidence="4">
    <location>
        <begin position="178"/>
        <end position="266"/>
    </location>
</feature>
<dbReference type="Pfam" id="PF20257">
    <property type="entry name" value="SAM_HAT_C"/>
    <property type="match status" value="1"/>
</dbReference>
<dbReference type="PANTHER" id="PTHR35092">
    <property type="entry name" value="CHLORINASE MJ1651"/>
    <property type="match status" value="1"/>
</dbReference>
<dbReference type="InterPro" id="IPR002747">
    <property type="entry name" value="SAM_OH_AdoTrfase"/>
</dbReference>
<reference evidence="5 6" key="1">
    <citation type="journal article" date="2022" name="Microbiol. Resour. Announc.">
        <title>Complete Genome Sequence of the Hyperthermophilic and Acidophilic Archaeon Saccharolobus caldissimus Strain HS-3T.</title>
        <authorList>
            <person name="Sakai H.D."/>
            <person name="Kurosawa N."/>
        </authorList>
    </citation>
    <scope>NUCLEOTIDE SEQUENCE [LARGE SCALE GENOMIC DNA]</scope>
    <source>
        <strain evidence="5 6">JCM32116</strain>
    </source>
</reference>
<evidence type="ECO:0000259" key="4">
    <source>
        <dbReference type="Pfam" id="PF20257"/>
    </source>
</evidence>
<evidence type="ECO:0000256" key="1">
    <source>
        <dbReference type="ARBA" id="ARBA00022691"/>
    </source>
</evidence>
<dbReference type="PIRSF" id="PIRSF006779">
    <property type="entry name" value="UCP006779"/>
    <property type="match status" value="1"/>
</dbReference>
<dbReference type="Gene3D" id="2.40.30.90">
    <property type="entry name" value="Bacterial fluorinating enzyme like"/>
    <property type="match status" value="1"/>
</dbReference>
<dbReference type="Gene3D" id="3.40.50.10790">
    <property type="entry name" value="S-adenosyl-l-methionine hydroxide adenosyltransferase, N-terminal"/>
    <property type="match status" value="1"/>
</dbReference>
<dbReference type="InterPro" id="IPR023228">
    <property type="entry name" value="SAM_OH_AdoTrfase_N_sf"/>
</dbReference>
<dbReference type="InterPro" id="IPR046469">
    <property type="entry name" value="SAM_HAT_N"/>
</dbReference>